<dbReference type="Proteomes" id="UP000747542">
    <property type="component" value="Unassembled WGS sequence"/>
</dbReference>
<name>A0A8J5MTL5_HOMAM</name>
<gene>
    <name evidence="1" type="primary">Srp68-L</name>
    <name evidence="1" type="ORF">Hamer_G002699</name>
</gene>
<dbReference type="InterPro" id="IPR026258">
    <property type="entry name" value="SRP68"/>
</dbReference>
<dbReference type="GO" id="GO:0006614">
    <property type="term" value="P:SRP-dependent cotranslational protein targeting to membrane"/>
    <property type="evidence" value="ECO:0007669"/>
    <property type="project" value="InterPro"/>
</dbReference>
<accession>A0A8J5MTL5</accession>
<organism evidence="1 2">
    <name type="scientific">Homarus americanus</name>
    <name type="common">American lobster</name>
    <dbReference type="NCBI Taxonomy" id="6706"/>
    <lineage>
        <taxon>Eukaryota</taxon>
        <taxon>Metazoa</taxon>
        <taxon>Ecdysozoa</taxon>
        <taxon>Arthropoda</taxon>
        <taxon>Crustacea</taxon>
        <taxon>Multicrustacea</taxon>
        <taxon>Malacostraca</taxon>
        <taxon>Eumalacostraca</taxon>
        <taxon>Eucarida</taxon>
        <taxon>Decapoda</taxon>
        <taxon>Pleocyemata</taxon>
        <taxon>Astacidea</taxon>
        <taxon>Nephropoidea</taxon>
        <taxon>Nephropidae</taxon>
        <taxon>Homarus</taxon>
    </lineage>
</organism>
<keyword evidence="2" id="KW-1185">Reference proteome</keyword>
<dbReference type="GO" id="GO:0030942">
    <property type="term" value="F:endoplasmic reticulum signal peptide binding"/>
    <property type="evidence" value="ECO:0007669"/>
    <property type="project" value="InterPro"/>
</dbReference>
<dbReference type="EMBL" id="JAHLQT010026447">
    <property type="protein sequence ID" value="KAG7163508.1"/>
    <property type="molecule type" value="Genomic_DNA"/>
</dbReference>
<dbReference type="GO" id="GO:0008312">
    <property type="term" value="F:7S RNA binding"/>
    <property type="evidence" value="ECO:0007669"/>
    <property type="project" value="InterPro"/>
</dbReference>
<sequence>MTRLEDDLQLKQSIEGQVLAYKAHRCYFVAESFVKMEKWAEALVLYERTLAHIKAADKSQMKMSMVKGLENLSVLVDSKKFTAHAQAILASESSTPNVSKLSTKGKKLLVDRLDEYIEDSSLTSNSPNVAQVPSPMTSVPCKPLFFDLALNHVDFPSLDDKTETKKQASGAGVGGGLTGLVKGLWGGWGSKK</sequence>
<dbReference type="PANTHER" id="PTHR12860">
    <property type="entry name" value="SIGNAL RECOGNITION PARTICLE 68 KDA PROTEIN"/>
    <property type="match status" value="1"/>
</dbReference>
<dbReference type="AlphaFoldDB" id="A0A8J5MTL5"/>
<dbReference type="GO" id="GO:0005047">
    <property type="term" value="F:signal recognition particle binding"/>
    <property type="evidence" value="ECO:0007669"/>
    <property type="project" value="InterPro"/>
</dbReference>
<protein>
    <submittedName>
        <fullName evidence="1">Signal recognition particle subunit SRP68-like</fullName>
    </submittedName>
</protein>
<dbReference type="GO" id="GO:0005786">
    <property type="term" value="C:signal recognition particle, endoplasmic reticulum targeting"/>
    <property type="evidence" value="ECO:0007669"/>
    <property type="project" value="InterPro"/>
</dbReference>
<dbReference type="PANTHER" id="PTHR12860:SF0">
    <property type="entry name" value="SIGNAL RECOGNITION PARTICLE SUBUNIT SRP68"/>
    <property type="match status" value="1"/>
</dbReference>
<comment type="caution">
    <text evidence="1">The sequence shown here is derived from an EMBL/GenBank/DDBJ whole genome shotgun (WGS) entry which is preliminary data.</text>
</comment>
<reference evidence="1" key="1">
    <citation type="journal article" date="2021" name="Sci. Adv.">
        <title>The American lobster genome reveals insights on longevity, neural, and immune adaptations.</title>
        <authorList>
            <person name="Polinski J.M."/>
            <person name="Zimin A.V."/>
            <person name="Clark K.F."/>
            <person name="Kohn A.B."/>
            <person name="Sadowski N."/>
            <person name="Timp W."/>
            <person name="Ptitsyn A."/>
            <person name="Khanna P."/>
            <person name="Romanova D.Y."/>
            <person name="Williams P."/>
            <person name="Greenwood S.J."/>
            <person name="Moroz L.L."/>
            <person name="Walt D.R."/>
            <person name="Bodnar A.G."/>
        </authorList>
    </citation>
    <scope>NUCLEOTIDE SEQUENCE</scope>
    <source>
        <strain evidence="1">GMGI-L3</strain>
    </source>
</reference>
<dbReference type="Pfam" id="PF16969">
    <property type="entry name" value="SRP68"/>
    <property type="match status" value="1"/>
</dbReference>
<evidence type="ECO:0000313" key="1">
    <source>
        <dbReference type="EMBL" id="KAG7163508.1"/>
    </source>
</evidence>
<evidence type="ECO:0000313" key="2">
    <source>
        <dbReference type="Proteomes" id="UP000747542"/>
    </source>
</evidence>
<proteinExistence type="predicted"/>